<keyword evidence="3" id="KW-1185">Reference proteome</keyword>
<gene>
    <name evidence="2" type="ORF">WN55_04849</name>
</gene>
<feature type="region of interest" description="Disordered" evidence="1">
    <location>
        <begin position="78"/>
        <end position="110"/>
    </location>
</feature>
<organism evidence="2 3">
    <name type="scientific">Dufourea novaeangliae</name>
    <name type="common">Sweat bee</name>
    <dbReference type="NCBI Taxonomy" id="178035"/>
    <lineage>
        <taxon>Eukaryota</taxon>
        <taxon>Metazoa</taxon>
        <taxon>Ecdysozoa</taxon>
        <taxon>Arthropoda</taxon>
        <taxon>Hexapoda</taxon>
        <taxon>Insecta</taxon>
        <taxon>Pterygota</taxon>
        <taxon>Neoptera</taxon>
        <taxon>Endopterygota</taxon>
        <taxon>Hymenoptera</taxon>
        <taxon>Apocrita</taxon>
        <taxon>Aculeata</taxon>
        <taxon>Apoidea</taxon>
        <taxon>Anthophila</taxon>
        <taxon>Halictidae</taxon>
        <taxon>Rophitinae</taxon>
        <taxon>Dufourea</taxon>
    </lineage>
</organism>
<name>A0A154PM69_DUFNO</name>
<reference evidence="2 3" key="1">
    <citation type="submission" date="2015-07" db="EMBL/GenBank/DDBJ databases">
        <title>The genome of Dufourea novaeangliae.</title>
        <authorList>
            <person name="Pan H."/>
            <person name="Kapheim K."/>
        </authorList>
    </citation>
    <scope>NUCLEOTIDE SEQUENCE [LARGE SCALE GENOMIC DNA]</scope>
    <source>
        <strain evidence="2">0120121106</strain>
        <tissue evidence="2">Whole body</tissue>
    </source>
</reference>
<feature type="compositionally biased region" description="Basic and acidic residues" evidence="1">
    <location>
        <begin position="17"/>
        <end position="30"/>
    </location>
</feature>
<proteinExistence type="predicted"/>
<feature type="compositionally biased region" description="Basic residues" evidence="1">
    <location>
        <begin position="81"/>
        <end position="91"/>
    </location>
</feature>
<feature type="region of interest" description="Disordered" evidence="1">
    <location>
        <begin position="1"/>
        <end position="46"/>
    </location>
</feature>
<sequence length="322" mass="35907">MGFKRGTSEAASVTEDGEARGTRIEEDQRRLLSPKIRPLSPKKKASITREVGLCISRGGEVASGPKLLDSTLDGVEIEGKKKGRLPPKRRVRDISVYSQRDRKREKRSGGACVAFDSSEQSDRSCLYAASMTIPLGRARSYSVVLGFPRATGERHQPQQSSEPIPLGARTANTGLFPHPSRKAHFLPKSSSKPSATAPNLLQIELRNQIKDSGNKNKEKPKKREAMVMQKTKQQERLFSLSLEKERQERERPIMCSGGEAKRTVEQEGRDQCRLPWQPRHLHPSWTILLSPALCTGTNWDDESSRVPPAIAGRESYCVSVRN</sequence>
<dbReference type="Proteomes" id="UP000076502">
    <property type="component" value="Unassembled WGS sequence"/>
</dbReference>
<dbReference type="EMBL" id="KQ434978">
    <property type="protein sequence ID" value="KZC12952.1"/>
    <property type="molecule type" value="Genomic_DNA"/>
</dbReference>
<evidence type="ECO:0000313" key="2">
    <source>
        <dbReference type="EMBL" id="KZC12952.1"/>
    </source>
</evidence>
<dbReference type="AlphaFoldDB" id="A0A154PM69"/>
<accession>A0A154PM69</accession>
<evidence type="ECO:0000256" key="1">
    <source>
        <dbReference type="SAM" id="MobiDB-lite"/>
    </source>
</evidence>
<protein>
    <submittedName>
        <fullName evidence="2">Uncharacterized protein</fullName>
    </submittedName>
</protein>
<evidence type="ECO:0000313" key="3">
    <source>
        <dbReference type="Proteomes" id="UP000076502"/>
    </source>
</evidence>